<evidence type="ECO:0000313" key="4">
    <source>
        <dbReference type="EMBL" id="MCI46308.1"/>
    </source>
</evidence>
<dbReference type="AlphaFoldDB" id="A0A392SBT1"/>
<accession>A0A392SBT1</accession>
<keyword evidence="3" id="KW-0508">mRNA splicing</keyword>
<comment type="caution">
    <text evidence="4">The sequence shown here is derived from an EMBL/GenBank/DDBJ whole genome shotgun (WGS) entry which is preliminary data.</text>
</comment>
<dbReference type="SUPFAM" id="SSF54928">
    <property type="entry name" value="RNA-binding domain, RBD"/>
    <property type="match status" value="1"/>
</dbReference>
<sequence length="89" mass="10349">MDSKNTICPFQEGFYECDRSSELVGPRKGIKDDDEKEDHTYNHVFEPGSILVEYARTEACRSAAHCLHRRFFDGRMVTVQYIPLSLYRA</sequence>
<evidence type="ECO:0000256" key="3">
    <source>
        <dbReference type="ARBA" id="ARBA00023187"/>
    </source>
</evidence>
<dbReference type="EMBL" id="LXQA010355621">
    <property type="protein sequence ID" value="MCI46308.1"/>
    <property type="molecule type" value="Genomic_DNA"/>
</dbReference>
<dbReference type="Proteomes" id="UP000265520">
    <property type="component" value="Unassembled WGS sequence"/>
</dbReference>
<evidence type="ECO:0000313" key="5">
    <source>
        <dbReference type="Proteomes" id="UP000265520"/>
    </source>
</evidence>
<feature type="non-terminal residue" evidence="4">
    <location>
        <position position="89"/>
    </location>
</feature>
<evidence type="ECO:0000256" key="2">
    <source>
        <dbReference type="ARBA" id="ARBA00022884"/>
    </source>
</evidence>
<proteinExistence type="predicted"/>
<dbReference type="InterPro" id="IPR035979">
    <property type="entry name" value="RBD_domain_sf"/>
</dbReference>
<protein>
    <submittedName>
        <fullName evidence="4">Serine/arginine repetitive matrix protein 2-like</fullName>
    </submittedName>
</protein>
<dbReference type="GO" id="GO:0003723">
    <property type="term" value="F:RNA binding"/>
    <property type="evidence" value="ECO:0007669"/>
    <property type="project" value="UniProtKB-KW"/>
</dbReference>
<dbReference type="PANTHER" id="PTHR23139">
    <property type="entry name" value="RNA-BINDING PROTEIN"/>
    <property type="match status" value="1"/>
</dbReference>
<dbReference type="Gene3D" id="3.30.70.330">
    <property type="match status" value="1"/>
</dbReference>
<name>A0A392SBT1_9FABA</name>
<evidence type="ECO:0000256" key="1">
    <source>
        <dbReference type="ARBA" id="ARBA00022664"/>
    </source>
</evidence>
<dbReference type="GO" id="GO:0006397">
    <property type="term" value="P:mRNA processing"/>
    <property type="evidence" value="ECO:0007669"/>
    <property type="project" value="UniProtKB-KW"/>
</dbReference>
<organism evidence="4 5">
    <name type="scientific">Trifolium medium</name>
    <dbReference type="NCBI Taxonomy" id="97028"/>
    <lineage>
        <taxon>Eukaryota</taxon>
        <taxon>Viridiplantae</taxon>
        <taxon>Streptophyta</taxon>
        <taxon>Embryophyta</taxon>
        <taxon>Tracheophyta</taxon>
        <taxon>Spermatophyta</taxon>
        <taxon>Magnoliopsida</taxon>
        <taxon>eudicotyledons</taxon>
        <taxon>Gunneridae</taxon>
        <taxon>Pentapetalae</taxon>
        <taxon>rosids</taxon>
        <taxon>fabids</taxon>
        <taxon>Fabales</taxon>
        <taxon>Fabaceae</taxon>
        <taxon>Papilionoideae</taxon>
        <taxon>50 kb inversion clade</taxon>
        <taxon>NPAAA clade</taxon>
        <taxon>Hologalegina</taxon>
        <taxon>IRL clade</taxon>
        <taxon>Trifolieae</taxon>
        <taxon>Trifolium</taxon>
    </lineage>
</organism>
<reference evidence="4 5" key="1">
    <citation type="journal article" date="2018" name="Front. Plant Sci.">
        <title>Red Clover (Trifolium pratense) and Zigzag Clover (T. medium) - A Picture of Genomic Similarities and Differences.</title>
        <authorList>
            <person name="Dluhosova J."/>
            <person name="Istvanek J."/>
            <person name="Nedelnik J."/>
            <person name="Repkova J."/>
        </authorList>
    </citation>
    <scope>NUCLEOTIDE SEQUENCE [LARGE SCALE GENOMIC DNA]</scope>
    <source>
        <strain evidence="5">cv. 10/8</strain>
        <tissue evidence="4">Leaf</tissue>
    </source>
</reference>
<dbReference type="InterPro" id="IPR012677">
    <property type="entry name" value="Nucleotide-bd_a/b_plait_sf"/>
</dbReference>
<keyword evidence="5" id="KW-1185">Reference proteome</keyword>
<dbReference type="GO" id="GO:0008380">
    <property type="term" value="P:RNA splicing"/>
    <property type="evidence" value="ECO:0007669"/>
    <property type="project" value="UniProtKB-KW"/>
</dbReference>
<keyword evidence="2" id="KW-0694">RNA-binding</keyword>
<keyword evidence="1" id="KW-0507">mRNA processing</keyword>